<keyword evidence="1" id="KW-0472">Membrane</keyword>
<feature type="domain" description="Inner membrane protein YgaP-like transmembrane" evidence="2">
    <location>
        <begin position="3"/>
        <end position="68"/>
    </location>
</feature>
<dbReference type="AlphaFoldDB" id="A0A1H8GP53"/>
<feature type="transmembrane region" description="Helical" evidence="1">
    <location>
        <begin position="12"/>
        <end position="29"/>
    </location>
</feature>
<dbReference type="RefSeq" id="WP_092658095.1">
    <property type="nucleotide sequence ID" value="NZ_FOCX01000003.1"/>
</dbReference>
<feature type="transmembrane region" description="Helical" evidence="1">
    <location>
        <begin position="36"/>
        <end position="62"/>
    </location>
</feature>
<dbReference type="Proteomes" id="UP000198775">
    <property type="component" value="Unassembled WGS sequence"/>
</dbReference>
<dbReference type="Pfam" id="PF11127">
    <property type="entry name" value="YgaP-like_TM"/>
    <property type="match status" value="1"/>
</dbReference>
<proteinExistence type="predicted"/>
<evidence type="ECO:0000313" key="3">
    <source>
        <dbReference type="EMBL" id="SEN45524.1"/>
    </source>
</evidence>
<evidence type="ECO:0000313" key="4">
    <source>
        <dbReference type="Proteomes" id="UP000198775"/>
    </source>
</evidence>
<sequence length="69" mass="6996">MVETNVGGTDRKGRALLAVVLTVVAVATLRKGNRKTGLLAGIGALAFGFNATTCFCGLNAALGIDTSEE</sequence>
<accession>A0A1H8GP53</accession>
<dbReference type="InterPro" id="IPR021309">
    <property type="entry name" value="YgaP-like_TM"/>
</dbReference>
<keyword evidence="1" id="KW-1133">Transmembrane helix</keyword>
<organism evidence="3 4">
    <name type="scientific">Halorientalis persicus</name>
    <dbReference type="NCBI Taxonomy" id="1367881"/>
    <lineage>
        <taxon>Archaea</taxon>
        <taxon>Methanobacteriati</taxon>
        <taxon>Methanobacteriota</taxon>
        <taxon>Stenosarchaea group</taxon>
        <taxon>Halobacteria</taxon>
        <taxon>Halobacteriales</taxon>
        <taxon>Haloarculaceae</taxon>
        <taxon>Halorientalis</taxon>
    </lineage>
</organism>
<evidence type="ECO:0000256" key="1">
    <source>
        <dbReference type="SAM" id="Phobius"/>
    </source>
</evidence>
<gene>
    <name evidence="3" type="ORF">SAMN05216388_1003154</name>
</gene>
<dbReference type="EMBL" id="FOCX01000003">
    <property type="protein sequence ID" value="SEN45524.1"/>
    <property type="molecule type" value="Genomic_DNA"/>
</dbReference>
<name>A0A1H8GP53_9EURY</name>
<reference evidence="4" key="1">
    <citation type="submission" date="2016-10" db="EMBL/GenBank/DDBJ databases">
        <authorList>
            <person name="Varghese N."/>
            <person name="Submissions S."/>
        </authorList>
    </citation>
    <scope>NUCLEOTIDE SEQUENCE [LARGE SCALE GENOMIC DNA]</scope>
    <source>
        <strain evidence="4">IBRC-M 10043</strain>
    </source>
</reference>
<keyword evidence="1" id="KW-0812">Transmembrane</keyword>
<evidence type="ECO:0000259" key="2">
    <source>
        <dbReference type="Pfam" id="PF11127"/>
    </source>
</evidence>
<protein>
    <recommendedName>
        <fullName evidence="2">Inner membrane protein YgaP-like transmembrane domain-containing protein</fullName>
    </recommendedName>
</protein>
<keyword evidence="4" id="KW-1185">Reference proteome</keyword>